<dbReference type="InterPro" id="IPR026636">
    <property type="entry name" value="MPHOSPH9"/>
</dbReference>
<feature type="region of interest" description="Disordered" evidence="2">
    <location>
        <begin position="479"/>
        <end position="544"/>
    </location>
</feature>
<dbReference type="STRING" id="7574.A0A1S3JT89"/>
<dbReference type="PANTHER" id="PTHR14926:SF1">
    <property type="entry name" value="M-PHASE PHOSPHOPROTEIN 9"/>
    <property type="match status" value="1"/>
</dbReference>
<feature type="compositionally biased region" description="Polar residues" evidence="2">
    <location>
        <begin position="479"/>
        <end position="511"/>
    </location>
</feature>
<accession>A0A1S3JT89</accession>
<dbReference type="OrthoDB" id="6288856at2759"/>
<proteinExistence type="predicted"/>
<feature type="region of interest" description="Disordered" evidence="2">
    <location>
        <begin position="283"/>
        <end position="442"/>
    </location>
</feature>
<evidence type="ECO:0000313" key="3">
    <source>
        <dbReference type="Proteomes" id="UP000085678"/>
    </source>
</evidence>
<feature type="compositionally biased region" description="Basic and acidic residues" evidence="2">
    <location>
        <begin position="350"/>
        <end position="363"/>
    </location>
</feature>
<feature type="coiled-coil region" evidence="1">
    <location>
        <begin position="65"/>
        <end position="153"/>
    </location>
</feature>
<name>A0A1S3JT89_LINAN</name>
<dbReference type="Proteomes" id="UP000085678">
    <property type="component" value="Unplaced"/>
</dbReference>
<dbReference type="RefSeq" id="XP_013413533.1">
    <property type="nucleotide sequence ID" value="XM_013558079.1"/>
</dbReference>
<feature type="compositionally biased region" description="Low complexity" evidence="2">
    <location>
        <begin position="512"/>
        <end position="532"/>
    </location>
</feature>
<dbReference type="InParanoid" id="A0A1S3JT89"/>
<keyword evidence="3" id="KW-1185">Reference proteome</keyword>
<feature type="compositionally biased region" description="Basic and acidic residues" evidence="2">
    <location>
        <begin position="322"/>
        <end position="332"/>
    </location>
</feature>
<dbReference type="KEGG" id="lak:106175911"/>
<feature type="region of interest" description="Disordered" evidence="2">
    <location>
        <begin position="574"/>
        <end position="596"/>
    </location>
</feature>
<feature type="coiled-coil region" evidence="1">
    <location>
        <begin position="200"/>
        <end position="272"/>
    </location>
</feature>
<keyword evidence="1" id="KW-0175">Coiled coil</keyword>
<dbReference type="AlphaFoldDB" id="A0A1S3JT89"/>
<evidence type="ECO:0000313" key="4">
    <source>
        <dbReference type="RefSeq" id="XP_013413533.1"/>
    </source>
</evidence>
<dbReference type="PANTHER" id="PTHR14926">
    <property type="entry name" value="M-PHASE PHOSPHOPROTEIN 9"/>
    <property type="match status" value="1"/>
</dbReference>
<organism evidence="3 4">
    <name type="scientific">Lingula anatina</name>
    <name type="common">Brachiopod</name>
    <name type="synonym">Lingula unguis</name>
    <dbReference type="NCBI Taxonomy" id="7574"/>
    <lineage>
        <taxon>Eukaryota</taxon>
        <taxon>Metazoa</taxon>
        <taxon>Spiralia</taxon>
        <taxon>Lophotrochozoa</taxon>
        <taxon>Brachiopoda</taxon>
        <taxon>Linguliformea</taxon>
        <taxon>Lingulata</taxon>
        <taxon>Lingulida</taxon>
        <taxon>Linguloidea</taxon>
        <taxon>Lingulidae</taxon>
        <taxon>Lingula</taxon>
    </lineage>
</organism>
<feature type="compositionally biased region" description="Polar residues" evidence="2">
    <location>
        <begin position="283"/>
        <end position="309"/>
    </location>
</feature>
<evidence type="ECO:0000256" key="2">
    <source>
        <dbReference type="SAM" id="MobiDB-lite"/>
    </source>
</evidence>
<protein>
    <submittedName>
        <fullName evidence="4">M-phase phosphoprotein 9</fullName>
    </submittedName>
</protein>
<reference evidence="4" key="1">
    <citation type="submission" date="2025-08" db="UniProtKB">
        <authorList>
            <consortium name="RefSeq"/>
        </authorList>
    </citation>
    <scope>IDENTIFICATION</scope>
    <source>
        <tissue evidence="4">Gonads</tissue>
    </source>
</reference>
<feature type="compositionally biased region" description="Low complexity" evidence="2">
    <location>
        <begin position="370"/>
        <end position="385"/>
    </location>
</feature>
<sequence length="624" mass="70388">MSYFPSPTKSELDQSEQLWNRLSKEHKEAVARLEGEAGKEQVSSSVQGAQMGPSTVRVNLQEKHMRHLADLKVYYEREIEELQRQLSSPTVLASRSPYKSLVEQNQRLQRQCEQYEAKLAEGKREITALEQKLEAVETKLLEWNRKYEKAQESTTTLQLKYDQLTVYARQQDASVQALTTKNTQLTAALEEAYRLQDMKNKNYKREQEILEKILKEYESLGKQHERVKENLNAAENNLHDVKEENLKLRKYASKLDLEVQRLARENDQLRRRAISPVLGLTLSSSARSYPSPTVTPRTEPSPYLMTTVSDKGRYLSASPVKKSQENSDRLWQDDSEAGSDDGRPVSPLVKAERELEKRRRADRQNSQVLNNKNSSTSNLPSSSRSVPEGAGANVLHESDGKSSGVKPKAALGPQQSDPRSTNEVRASESAISDTPRSEGFAPSNYDLLEVDVNSERQNVFAKHTLGLDKENAKKNLMNNFTSPTGAVGNTFSRGQTSGRHIQNGFSDSGRNLSKISKGSPSPLSPGLESYLSTERKQDRVPALSSTVSERQKIVADMEKRFDELLLEKRQVETQLSHLPSTGGRTGVKNRHNKEELENQLDQIDRELGSVRMALKRYNVLPTHS</sequence>
<dbReference type="GeneID" id="106175911"/>
<evidence type="ECO:0000256" key="1">
    <source>
        <dbReference type="SAM" id="Coils"/>
    </source>
</evidence>
<gene>
    <name evidence="4" type="primary">LOC106175911</name>
</gene>
<dbReference type="GO" id="GO:0005814">
    <property type="term" value="C:centriole"/>
    <property type="evidence" value="ECO:0007669"/>
    <property type="project" value="TreeGrafter"/>
</dbReference>